<sequence length="422" mass="43750">MGIHRTLLRRMFDAAVAAAQPSACLPLHLPEAPKGRTIVIGAGKASAEMARVFERHWPGPLEGLVVTRYGYAVPCERIAIVEAAHPVPDAAGLEAARRIRALVTGLTEDDLVVCLVSGGGSALLVQPGEGLTLENKQAINRALLASGATISEMNCVRRHLSAIKGGKLAAACWPARVVTLLMSDVPGDDPVDIASGPTVADATTCADALAILRRYAIDIPPQVLALLESGAGESIKPGDPRLARCETRMIATPQRALEAAAAVAREAGVAVHILGDSIEGEARDVGIVMAGIARQVARWSQPFSPPCILVSGGETTVTVRGKGRGGRNVEFLLALGVALDGHTGIHAIACDTDGVDGAEEIAGALLDPGSLERARALGIKPRDSLADNDGHGFFQALGDSVVCGPTLTNVNDFRAIYVDAAD</sequence>
<keyword evidence="3" id="KW-0418">Kinase</keyword>
<keyword evidence="2" id="KW-0547">Nucleotide-binding</keyword>
<dbReference type="InterPro" id="IPR037035">
    <property type="entry name" value="GK-like_C_sf"/>
</dbReference>
<feature type="domain" description="MOFRL" evidence="5">
    <location>
        <begin position="307"/>
        <end position="412"/>
    </location>
</feature>
<dbReference type="InterPro" id="IPR007835">
    <property type="entry name" value="MOFRL"/>
</dbReference>
<dbReference type="InterPro" id="IPR038614">
    <property type="entry name" value="GK_N_sf"/>
</dbReference>
<name>A0A7X2ILN0_9BURK</name>
<keyword evidence="4" id="KW-0067">ATP-binding</keyword>
<dbReference type="Gene3D" id="3.40.50.10180">
    <property type="entry name" value="Glycerate kinase, MOFRL-like N-terminal domain"/>
    <property type="match status" value="1"/>
</dbReference>
<evidence type="ECO:0000256" key="2">
    <source>
        <dbReference type="ARBA" id="ARBA00022741"/>
    </source>
</evidence>
<dbReference type="RefSeq" id="WP_154373364.1">
    <property type="nucleotide sequence ID" value="NZ_WKJJ01000005.1"/>
</dbReference>
<dbReference type="GO" id="GO:0005737">
    <property type="term" value="C:cytoplasm"/>
    <property type="evidence" value="ECO:0007669"/>
    <property type="project" value="TreeGrafter"/>
</dbReference>
<comment type="caution">
    <text evidence="7">The sequence shown here is derived from an EMBL/GenBank/DDBJ whole genome shotgun (WGS) entry which is preliminary data.</text>
</comment>
<keyword evidence="1" id="KW-0808">Transferase</keyword>
<dbReference type="FunFam" id="3.40.50.10180:FF:000001">
    <property type="entry name" value="Glycerate kinase"/>
    <property type="match status" value="1"/>
</dbReference>
<evidence type="ECO:0000313" key="8">
    <source>
        <dbReference type="Proteomes" id="UP000446768"/>
    </source>
</evidence>
<reference evidence="7 8" key="1">
    <citation type="submission" date="2019-11" db="EMBL/GenBank/DDBJ databases">
        <title>Novel species isolated from a subtropical stream in China.</title>
        <authorList>
            <person name="Lu H."/>
        </authorList>
    </citation>
    <scope>NUCLEOTIDE SEQUENCE [LARGE SCALE GENOMIC DNA]</scope>
    <source>
        <strain evidence="7 8">FT92W</strain>
    </source>
</reference>
<evidence type="ECO:0000256" key="1">
    <source>
        <dbReference type="ARBA" id="ARBA00022679"/>
    </source>
</evidence>
<evidence type="ECO:0000259" key="5">
    <source>
        <dbReference type="Pfam" id="PF05161"/>
    </source>
</evidence>
<gene>
    <name evidence="7" type="ORF">GJ700_10480</name>
</gene>
<dbReference type="EMBL" id="WKJJ01000005">
    <property type="protein sequence ID" value="MRV72140.1"/>
    <property type="molecule type" value="Genomic_DNA"/>
</dbReference>
<evidence type="ECO:0000256" key="4">
    <source>
        <dbReference type="ARBA" id="ARBA00022840"/>
    </source>
</evidence>
<protein>
    <submittedName>
        <fullName evidence="7">DUF4147 domain-containing protein</fullName>
    </submittedName>
</protein>
<dbReference type="Pfam" id="PF13660">
    <property type="entry name" value="DUF4147"/>
    <property type="match status" value="1"/>
</dbReference>
<accession>A0A7X2ILN0</accession>
<dbReference type="InterPro" id="IPR025286">
    <property type="entry name" value="MOFRL_assoc_dom"/>
</dbReference>
<proteinExistence type="predicted"/>
<evidence type="ECO:0000259" key="6">
    <source>
        <dbReference type="Pfam" id="PF13660"/>
    </source>
</evidence>
<keyword evidence="8" id="KW-1185">Reference proteome</keyword>
<dbReference type="Proteomes" id="UP000446768">
    <property type="component" value="Unassembled WGS sequence"/>
</dbReference>
<dbReference type="PANTHER" id="PTHR12227:SF0">
    <property type="entry name" value="GLYCERATE KINASE"/>
    <property type="match status" value="1"/>
</dbReference>
<dbReference type="Pfam" id="PF05161">
    <property type="entry name" value="MOFRL"/>
    <property type="match status" value="1"/>
</dbReference>
<dbReference type="InterPro" id="IPR039760">
    <property type="entry name" value="MOFRL_protein"/>
</dbReference>
<dbReference type="SUPFAM" id="SSF82544">
    <property type="entry name" value="GckA/TtuD-like"/>
    <property type="match status" value="1"/>
</dbReference>
<dbReference type="AlphaFoldDB" id="A0A7X2ILN0"/>
<dbReference type="Gene3D" id="3.40.1480.10">
    <property type="entry name" value="MOFRL domain"/>
    <property type="match status" value="1"/>
</dbReference>
<evidence type="ECO:0000313" key="7">
    <source>
        <dbReference type="EMBL" id="MRV72140.1"/>
    </source>
</evidence>
<dbReference type="GO" id="GO:0008887">
    <property type="term" value="F:glycerate kinase activity"/>
    <property type="evidence" value="ECO:0007669"/>
    <property type="project" value="InterPro"/>
</dbReference>
<evidence type="ECO:0000256" key="3">
    <source>
        <dbReference type="ARBA" id="ARBA00022777"/>
    </source>
</evidence>
<organism evidence="7 8">
    <name type="scientific">Pseudoduganella rivuli</name>
    <dbReference type="NCBI Taxonomy" id="2666085"/>
    <lineage>
        <taxon>Bacteria</taxon>
        <taxon>Pseudomonadati</taxon>
        <taxon>Pseudomonadota</taxon>
        <taxon>Betaproteobacteria</taxon>
        <taxon>Burkholderiales</taxon>
        <taxon>Oxalobacteraceae</taxon>
        <taxon>Telluria group</taxon>
        <taxon>Pseudoduganella</taxon>
    </lineage>
</organism>
<dbReference type="GO" id="GO:0005524">
    <property type="term" value="F:ATP binding"/>
    <property type="evidence" value="ECO:0007669"/>
    <property type="project" value="UniProtKB-KW"/>
</dbReference>
<feature type="domain" description="MOFRL-associated" evidence="6">
    <location>
        <begin position="8"/>
        <end position="228"/>
    </location>
</feature>
<dbReference type="PANTHER" id="PTHR12227">
    <property type="entry name" value="GLYCERATE KINASE"/>
    <property type="match status" value="1"/>
</dbReference>